<dbReference type="GO" id="GO:0005886">
    <property type="term" value="C:plasma membrane"/>
    <property type="evidence" value="ECO:0007669"/>
    <property type="project" value="UniProtKB-SubCell"/>
</dbReference>
<evidence type="ECO:0000313" key="10">
    <source>
        <dbReference type="EMBL" id="SDI65631.1"/>
    </source>
</evidence>
<feature type="transmembrane region" description="Helical" evidence="9">
    <location>
        <begin position="62"/>
        <end position="80"/>
    </location>
</feature>
<keyword evidence="4 9" id="KW-0812">Transmembrane</keyword>
<dbReference type="InterPro" id="IPR044669">
    <property type="entry name" value="YneE/VCCN1/2-like"/>
</dbReference>
<accession>A0A2X2X653</accession>
<dbReference type="EMBL" id="UAWB01000014">
    <property type="protein sequence ID" value="SQB47357.1"/>
    <property type="molecule type" value="Genomic_DNA"/>
</dbReference>
<evidence type="ECO:0000256" key="9">
    <source>
        <dbReference type="SAM" id="Phobius"/>
    </source>
</evidence>
<evidence type="ECO:0000256" key="1">
    <source>
        <dbReference type="ARBA" id="ARBA00004651"/>
    </source>
</evidence>
<dbReference type="PANTHER" id="PTHR33281">
    <property type="entry name" value="UPF0187 PROTEIN YNEE"/>
    <property type="match status" value="1"/>
</dbReference>
<evidence type="ECO:0000256" key="2">
    <source>
        <dbReference type="ARBA" id="ARBA00022448"/>
    </source>
</evidence>
<dbReference type="RefSeq" id="WP_228425484.1">
    <property type="nucleotide sequence ID" value="NZ_FNEG01000002.1"/>
</dbReference>
<evidence type="ECO:0000313" key="11">
    <source>
        <dbReference type="EMBL" id="SQB47357.1"/>
    </source>
</evidence>
<sequence length="330" mass="38342">MIFLERLNLLFGFNTFPIPASDFLLYSEKIIFVVLSEFMRAYNTKHFIKILFSLHKSDTLKILFPSMILVGLYSWGIQYLEVGYFHLTTKSGISNVGMIHSLLGFVLSLLLVFRTNTAYDRWWEGRKLWGKLVNDTRNFAIKINTILGDNRQDAEQISRYLKYFPHFLAKHLSKESTRLALDEDYSEIEKSLKNHGPSEIIILLSHKLNQLKKEGKISEIEMLYLDTQLSGFLEVCGGCERIKNTPIPYSYSSFIKKFIILYVFALPIAYVITIGLFMIPLTVFVYYVLMSLELIAEEIEDPFNNDENDIPMETIAQNIEKNVHQIMNKK</sequence>
<evidence type="ECO:0000256" key="7">
    <source>
        <dbReference type="ARBA" id="ARBA00023136"/>
    </source>
</evidence>
<dbReference type="EMBL" id="FNEG01000002">
    <property type="protein sequence ID" value="SDI65631.1"/>
    <property type="molecule type" value="Genomic_DNA"/>
</dbReference>
<proteinExistence type="inferred from homology"/>
<evidence type="ECO:0000256" key="4">
    <source>
        <dbReference type="ARBA" id="ARBA00022692"/>
    </source>
</evidence>
<dbReference type="Proteomes" id="UP000251670">
    <property type="component" value="Unassembled WGS sequence"/>
</dbReference>
<evidence type="ECO:0000313" key="12">
    <source>
        <dbReference type="Proteomes" id="UP000199426"/>
    </source>
</evidence>
<keyword evidence="2" id="KW-0813">Transport</keyword>
<dbReference type="Proteomes" id="UP000199426">
    <property type="component" value="Unassembled WGS sequence"/>
</dbReference>
<keyword evidence="6" id="KW-0406">Ion transport</keyword>
<name>A0A2X2X653_CHRJE</name>
<comment type="similarity">
    <text evidence="8">Belongs to the anion channel-forming bestrophin (TC 1.A.46) family.</text>
</comment>
<protein>
    <submittedName>
        <fullName evidence="10 11">Membrane protein</fullName>
    </submittedName>
</protein>
<evidence type="ECO:0000256" key="6">
    <source>
        <dbReference type="ARBA" id="ARBA00023065"/>
    </source>
</evidence>
<evidence type="ECO:0000313" key="13">
    <source>
        <dbReference type="Proteomes" id="UP000251670"/>
    </source>
</evidence>
<keyword evidence="7 9" id="KW-0472">Membrane</keyword>
<evidence type="ECO:0000256" key="3">
    <source>
        <dbReference type="ARBA" id="ARBA00022475"/>
    </source>
</evidence>
<reference evidence="11 13" key="2">
    <citation type="submission" date="2018-06" db="EMBL/GenBank/DDBJ databases">
        <authorList>
            <consortium name="Pathogen Informatics"/>
            <person name="Doyle S."/>
        </authorList>
    </citation>
    <scope>NUCLEOTIDE SEQUENCE [LARGE SCALE GENOMIC DNA]</scope>
    <source>
        <strain evidence="11 13">NCTC13492</strain>
    </source>
</reference>
<feature type="transmembrane region" description="Helical" evidence="9">
    <location>
        <begin position="259"/>
        <end position="289"/>
    </location>
</feature>
<feature type="transmembrane region" description="Helical" evidence="9">
    <location>
        <begin position="92"/>
        <end position="113"/>
    </location>
</feature>
<keyword evidence="5 9" id="KW-1133">Transmembrane helix</keyword>
<keyword evidence="12" id="KW-1185">Reference proteome</keyword>
<comment type="subcellular location">
    <subcellularLocation>
        <location evidence="1">Cell membrane</location>
        <topology evidence="1">Multi-pass membrane protein</topology>
    </subcellularLocation>
</comment>
<dbReference type="PANTHER" id="PTHR33281:SF19">
    <property type="entry name" value="VOLTAGE-DEPENDENT ANION CHANNEL-FORMING PROTEIN YNEE"/>
    <property type="match status" value="1"/>
</dbReference>
<dbReference type="Pfam" id="PF25539">
    <property type="entry name" value="Bestrophin_2"/>
    <property type="match status" value="1"/>
</dbReference>
<evidence type="ECO:0000256" key="8">
    <source>
        <dbReference type="ARBA" id="ARBA00034708"/>
    </source>
</evidence>
<organism evidence="11 13">
    <name type="scientific">Chryseobacterium jejuense</name>
    <dbReference type="NCBI Taxonomy" id="445960"/>
    <lineage>
        <taxon>Bacteria</taxon>
        <taxon>Pseudomonadati</taxon>
        <taxon>Bacteroidota</taxon>
        <taxon>Flavobacteriia</taxon>
        <taxon>Flavobacteriales</taxon>
        <taxon>Weeksellaceae</taxon>
        <taxon>Chryseobacterium group</taxon>
        <taxon>Chryseobacterium</taxon>
    </lineage>
</organism>
<dbReference type="AlphaFoldDB" id="A0A2X2X653"/>
<evidence type="ECO:0000256" key="5">
    <source>
        <dbReference type="ARBA" id="ARBA00022989"/>
    </source>
</evidence>
<keyword evidence="3" id="KW-1003">Cell membrane</keyword>
<gene>
    <name evidence="11" type="ORF">NCTC13492_04436</name>
    <name evidence="10" type="ORF">SAMN05421542_1626</name>
</gene>
<dbReference type="GO" id="GO:0005254">
    <property type="term" value="F:chloride channel activity"/>
    <property type="evidence" value="ECO:0007669"/>
    <property type="project" value="InterPro"/>
</dbReference>
<reference evidence="10 12" key="1">
    <citation type="submission" date="2016-10" db="EMBL/GenBank/DDBJ databases">
        <authorList>
            <person name="Varghese N."/>
            <person name="Submissions S."/>
        </authorList>
    </citation>
    <scope>NUCLEOTIDE SEQUENCE [LARGE SCALE GENOMIC DNA]</scope>
    <source>
        <strain evidence="10 12">DSM 19299</strain>
    </source>
</reference>